<evidence type="ECO:0008006" key="4">
    <source>
        <dbReference type="Google" id="ProtNLM"/>
    </source>
</evidence>
<gene>
    <name evidence="2" type="ORF">UC8_47660</name>
</gene>
<reference evidence="2 3" key="1">
    <citation type="submission" date="2019-08" db="EMBL/GenBank/DDBJ databases">
        <title>Deep-cultivation of Planctomycetes and their phenomic and genomic characterization uncovers novel biology.</title>
        <authorList>
            <person name="Wiegand S."/>
            <person name="Jogler M."/>
            <person name="Boedeker C."/>
            <person name="Pinto D."/>
            <person name="Vollmers J."/>
            <person name="Rivas-Marin E."/>
            <person name="Kohn T."/>
            <person name="Peeters S.H."/>
            <person name="Heuer A."/>
            <person name="Rast P."/>
            <person name="Oberbeckmann S."/>
            <person name="Bunk B."/>
            <person name="Jeske O."/>
            <person name="Meyerdierks A."/>
            <person name="Storesund J.E."/>
            <person name="Kallscheuer N."/>
            <person name="Luecker S."/>
            <person name="Lage O.M."/>
            <person name="Pohl T."/>
            <person name="Merkel B.J."/>
            <person name="Hornburger P."/>
            <person name="Mueller R.-W."/>
            <person name="Bruemmer F."/>
            <person name="Labrenz M."/>
            <person name="Spormann A.M."/>
            <person name="Op den Camp H."/>
            <person name="Overmann J."/>
            <person name="Amann R."/>
            <person name="Jetten M.S.M."/>
            <person name="Mascher T."/>
            <person name="Medema M.H."/>
            <person name="Devos D.P."/>
            <person name="Kaster A.-K."/>
            <person name="Ovreas L."/>
            <person name="Rohde M."/>
            <person name="Galperin M.Y."/>
            <person name="Jogler C."/>
        </authorList>
    </citation>
    <scope>NUCLEOTIDE SEQUENCE [LARGE SCALE GENOMIC DNA]</scope>
    <source>
        <strain evidence="2 3">UC8</strain>
    </source>
</reference>
<feature type="transmembrane region" description="Helical" evidence="1">
    <location>
        <begin position="20"/>
        <end position="40"/>
    </location>
</feature>
<evidence type="ECO:0000313" key="3">
    <source>
        <dbReference type="Proteomes" id="UP000325286"/>
    </source>
</evidence>
<dbReference type="AlphaFoldDB" id="A0A5B9QUN6"/>
<evidence type="ECO:0000256" key="1">
    <source>
        <dbReference type="SAM" id="Phobius"/>
    </source>
</evidence>
<dbReference type="EMBL" id="CP042914">
    <property type="protein sequence ID" value="QEG42724.1"/>
    <property type="molecule type" value="Genomic_DNA"/>
</dbReference>
<dbReference type="SUPFAM" id="SSF48452">
    <property type="entry name" value="TPR-like"/>
    <property type="match status" value="1"/>
</dbReference>
<evidence type="ECO:0000313" key="2">
    <source>
        <dbReference type="EMBL" id="QEG42724.1"/>
    </source>
</evidence>
<dbReference type="Proteomes" id="UP000325286">
    <property type="component" value="Chromosome"/>
</dbReference>
<proteinExistence type="predicted"/>
<dbReference type="OrthoDB" id="251479at2"/>
<dbReference type="Pfam" id="PF13174">
    <property type="entry name" value="TPR_6"/>
    <property type="match status" value="1"/>
</dbReference>
<dbReference type="KEGG" id="rul:UC8_47660"/>
<keyword evidence="1" id="KW-0812">Transmembrane</keyword>
<dbReference type="InterPro" id="IPR019734">
    <property type="entry name" value="TPR_rpt"/>
</dbReference>
<dbReference type="SMART" id="SM00028">
    <property type="entry name" value="TPR"/>
    <property type="match status" value="4"/>
</dbReference>
<protein>
    <recommendedName>
        <fullName evidence="4">Tetratricopeptide repeat protein</fullName>
    </recommendedName>
</protein>
<keyword evidence="1" id="KW-0472">Membrane</keyword>
<keyword evidence="1" id="KW-1133">Transmembrane helix</keyword>
<dbReference type="RefSeq" id="WP_068137778.1">
    <property type="nucleotide sequence ID" value="NZ_CP042914.1"/>
</dbReference>
<sequence>MSTAKQPHAAAPASGLSTGLIVAAAIAAIGAFATLFSVWARTTTPGLADTLRIASAEYAAGRPAVAAQLAQSVTFPEDFEDQELIHLREFLIGAGIAAAADPEQDRAGWRLAMHEAIPHLQTAASYGFPPGREAEGKRLLGEALLSKGQFSAAAEQLGTAIEAAPALRLQLMPMLIESQLLADDIPPRVALQSVDSLLQWLAPKSPGYFDALMMRGRVLAEQQQWPQARQQFRQVIDECPDAQRVRDAQLLEAASQVSEAVALQEQIASPEPSPVVMDILEAAMQTLVELEREPDPLFAARAKLWIAQAYRTMQQSAAAITAATAVRQHRPFNAESIAGGTLEVELLAEQQMGQEALQTTRYLIREIGDPRLFDGRIVRLSEFRRRLTAAADRLRHAGMYQVAVDLARALPPVVPNDEALMLEAIALSDWGDETLRAGRAPTGEIPTEVAAEARRRYHAAGDAYAAAAQARFTTPDYVPTLWTAITAYEKSRDFEHTLELLEPYLRYEDRGMKPRGLITQGRALLALDRPGQALDPLIDCIVEHPRDSLRYEARLIAAMAHAERNELAEARQLLDDNLYDGTLAPESPVWRDSLYLLGQLLYRDAYRNHMLLTENLPEGLVPAPAEPIGFRENQVLLENAIQRLEETAQREQLSVSENRVKDDAARLEALSRAQHANYLAARSRQMAAHWPAVQAQAPDLLDTARRRLNQTREEHLEKAMLGFKALREKLARREEDQPLSEQELSLMRNCFLAEADVLRESGQWEQAAEAYRGISLRYMNQPAALEAMLGQAHCMESLGKTREAKLIIRQAERVLQRIPPSWDGQFVTTTRYDRQQWQRLLAWMAPPEADA</sequence>
<keyword evidence="3" id="KW-1185">Reference proteome</keyword>
<accession>A0A5B9QUN6</accession>
<dbReference type="Gene3D" id="1.25.40.10">
    <property type="entry name" value="Tetratricopeptide repeat domain"/>
    <property type="match status" value="2"/>
</dbReference>
<dbReference type="InterPro" id="IPR011990">
    <property type="entry name" value="TPR-like_helical_dom_sf"/>
</dbReference>
<name>A0A5B9QUN6_9BACT</name>
<organism evidence="2 3">
    <name type="scientific">Roseimaritima ulvae</name>
    <dbReference type="NCBI Taxonomy" id="980254"/>
    <lineage>
        <taxon>Bacteria</taxon>
        <taxon>Pseudomonadati</taxon>
        <taxon>Planctomycetota</taxon>
        <taxon>Planctomycetia</taxon>
        <taxon>Pirellulales</taxon>
        <taxon>Pirellulaceae</taxon>
        <taxon>Roseimaritima</taxon>
    </lineage>
</organism>